<name>A0A0E9WT38_ANGAN</name>
<evidence type="ECO:0000313" key="2">
    <source>
        <dbReference type="EMBL" id="JAH93584.1"/>
    </source>
</evidence>
<keyword evidence="1" id="KW-0812">Transmembrane</keyword>
<keyword evidence="1" id="KW-0472">Membrane</keyword>
<reference evidence="2" key="2">
    <citation type="journal article" date="2015" name="Fish Shellfish Immunol.">
        <title>Early steps in the European eel (Anguilla anguilla)-Vibrio vulnificus interaction in the gills: Role of the RtxA13 toxin.</title>
        <authorList>
            <person name="Callol A."/>
            <person name="Pajuelo D."/>
            <person name="Ebbesson L."/>
            <person name="Teles M."/>
            <person name="MacKenzie S."/>
            <person name="Amaro C."/>
        </authorList>
    </citation>
    <scope>NUCLEOTIDE SEQUENCE</scope>
</reference>
<dbReference type="EMBL" id="GBXM01014993">
    <property type="protein sequence ID" value="JAH93584.1"/>
    <property type="molecule type" value="Transcribed_RNA"/>
</dbReference>
<keyword evidence="1" id="KW-1133">Transmembrane helix</keyword>
<dbReference type="AlphaFoldDB" id="A0A0E9WT38"/>
<sequence length="61" mass="7217">MVCSLRLLYMLFSDGLVRILRSLDLTVWVPRLVWSRWCTNLIMLYGCFSIISIGYRTIQMV</sequence>
<proteinExistence type="predicted"/>
<accession>A0A0E9WT38</accession>
<feature type="transmembrane region" description="Helical" evidence="1">
    <location>
        <begin position="34"/>
        <end position="55"/>
    </location>
</feature>
<evidence type="ECO:0000256" key="1">
    <source>
        <dbReference type="SAM" id="Phobius"/>
    </source>
</evidence>
<reference evidence="2" key="1">
    <citation type="submission" date="2014-11" db="EMBL/GenBank/DDBJ databases">
        <authorList>
            <person name="Amaro Gonzalez C."/>
        </authorList>
    </citation>
    <scope>NUCLEOTIDE SEQUENCE</scope>
</reference>
<protein>
    <submittedName>
        <fullName evidence="2">Uncharacterized protein</fullName>
    </submittedName>
</protein>
<organism evidence="2">
    <name type="scientific">Anguilla anguilla</name>
    <name type="common">European freshwater eel</name>
    <name type="synonym">Muraena anguilla</name>
    <dbReference type="NCBI Taxonomy" id="7936"/>
    <lineage>
        <taxon>Eukaryota</taxon>
        <taxon>Metazoa</taxon>
        <taxon>Chordata</taxon>
        <taxon>Craniata</taxon>
        <taxon>Vertebrata</taxon>
        <taxon>Euteleostomi</taxon>
        <taxon>Actinopterygii</taxon>
        <taxon>Neopterygii</taxon>
        <taxon>Teleostei</taxon>
        <taxon>Anguilliformes</taxon>
        <taxon>Anguillidae</taxon>
        <taxon>Anguilla</taxon>
    </lineage>
</organism>